<name>A0AC34FY26_9BILA</name>
<evidence type="ECO:0000313" key="2">
    <source>
        <dbReference type="WBParaSite" id="ES5_v2.g22391.t1"/>
    </source>
</evidence>
<evidence type="ECO:0000313" key="1">
    <source>
        <dbReference type="Proteomes" id="UP000887579"/>
    </source>
</evidence>
<organism evidence="1 2">
    <name type="scientific">Panagrolaimus sp. ES5</name>
    <dbReference type="NCBI Taxonomy" id="591445"/>
    <lineage>
        <taxon>Eukaryota</taxon>
        <taxon>Metazoa</taxon>
        <taxon>Ecdysozoa</taxon>
        <taxon>Nematoda</taxon>
        <taxon>Chromadorea</taxon>
        <taxon>Rhabditida</taxon>
        <taxon>Tylenchina</taxon>
        <taxon>Panagrolaimomorpha</taxon>
        <taxon>Panagrolaimoidea</taxon>
        <taxon>Panagrolaimidae</taxon>
        <taxon>Panagrolaimus</taxon>
    </lineage>
</organism>
<reference evidence="2" key="1">
    <citation type="submission" date="2022-11" db="UniProtKB">
        <authorList>
            <consortium name="WormBaseParasite"/>
        </authorList>
    </citation>
    <scope>IDENTIFICATION</scope>
</reference>
<accession>A0AC34FY26</accession>
<sequence>MSSTNNNQQINDELIIQSKKEIEEKRHELERLKHGHRIQQEQQEAVCKKYTKDFQTLSNLVRENGMNLGEALNSDHAEDRKRKRTIVDLRNQIHLANEQREDLMKTHRKEENKLKVKEGEFEKVKLIFSKGAKSPDFRDHAENLGVHFTLQTFGDKSVYIPNFTKNYAKHEKILHEKLPNVV</sequence>
<proteinExistence type="predicted"/>
<dbReference type="WBParaSite" id="ES5_v2.g22391.t1">
    <property type="protein sequence ID" value="ES5_v2.g22391.t1"/>
    <property type="gene ID" value="ES5_v2.g22391"/>
</dbReference>
<protein>
    <submittedName>
        <fullName evidence="2">Uncharacterized protein</fullName>
    </submittedName>
</protein>
<dbReference type="Proteomes" id="UP000887579">
    <property type="component" value="Unplaced"/>
</dbReference>